<dbReference type="PANTHER" id="PTHR18901:SF38">
    <property type="entry name" value="PSEUDOURIDINE-5'-PHOSPHATASE"/>
    <property type="match status" value="1"/>
</dbReference>
<gene>
    <name evidence="1" type="ORF">SAMN05445060_0703</name>
</gene>
<dbReference type="InterPro" id="IPR023214">
    <property type="entry name" value="HAD_sf"/>
</dbReference>
<dbReference type="Pfam" id="PF13419">
    <property type="entry name" value="HAD_2"/>
    <property type="match status" value="1"/>
</dbReference>
<reference evidence="1 2" key="1">
    <citation type="submission" date="2017-01" db="EMBL/GenBank/DDBJ databases">
        <authorList>
            <person name="Mah S.A."/>
            <person name="Swanson W.J."/>
            <person name="Moy G.W."/>
            <person name="Vacquier V.D."/>
        </authorList>
    </citation>
    <scope>NUCLEOTIDE SEQUENCE [LARGE SCALE GENOMIC DNA]</scope>
    <source>
        <strain evidence="1 2">CPCC 203464</strain>
    </source>
</reference>
<dbReference type="SFLD" id="SFLDS00003">
    <property type="entry name" value="Haloacid_Dehalogenase"/>
    <property type="match status" value="1"/>
</dbReference>
<dbReference type="NCBIfam" id="TIGR01509">
    <property type="entry name" value="HAD-SF-IA-v3"/>
    <property type="match status" value="1"/>
</dbReference>
<accession>A0A1N7DK47</accession>
<dbReference type="SFLD" id="SFLDG01129">
    <property type="entry name" value="C1.5:_HAD__Beta-PGM__Phosphata"/>
    <property type="match status" value="1"/>
</dbReference>
<keyword evidence="2" id="KW-1185">Reference proteome</keyword>
<sequence>MTWRPVHRRYSRGMPIPTVVEAVVFDCDGLLLDTETCWSRAEAALFAEYGHEFGPPEKDLLIGRTLGAACANMAEYFGLPGQGPALQRELMPLVEAELGADVQPMPGAVALLELLAGRVPLGIATNSTRSQLTAALQASGLGAYFDISVTADDVTNPKPDPDLYLRAFELLSASANRVVALEDSVTGATAARASGAFLITVPSQVGKCVEADHLVPRLDDPSLTRWASAVVGVR</sequence>
<proteinExistence type="predicted"/>
<protein>
    <submittedName>
        <fullName evidence="1">Haloacid dehalogenase superfamily, subfamily IA, variant 3 with third motif having DD or ED</fullName>
    </submittedName>
</protein>
<dbReference type="EMBL" id="FTNT01000002">
    <property type="protein sequence ID" value="SIR76239.1"/>
    <property type="molecule type" value="Genomic_DNA"/>
</dbReference>
<dbReference type="SUPFAM" id="SSF56784">
    <property type="entry name" value="HAD-like"/>
    <property type="match status" value="1"/>
</dbReference>
<dbReference type="CDD" id="cd07505">
    <property type="entry name" value="HAD_BPGM-like"/>
    <property type="match status" value="1"/>
</dbReference>
<dbReference type="PRINTS" id="PR00413">
    <property type="entry name" value="HADHALOGNASE"/>
</dbReference>
<dbReference type="STRING" id="1344003.SAMN05445060_0703"/>
<name>A0A1N7DK47_9NOCA</name>
<dbReference type="Gene3D" id="1.10.150.240">
    <property type="entry name" value="Putative phosphatase, domain 2"/>
    <property type="match status" value="1"/>
</dbReference>
<dbReference type="PANTHER" id="PTHR18901">
    <property type="entry name" value="2-DEOXYGLUCOSE-6-PHOSPHATE PHOSPHATASE 2"/>
    <property type="match status" value="1"/>
</dbReference>
<organism evidence="1 2">
    <name type="scientific">Williamsia sterculiae</name>
    <dbReference type="NCBI Taxonomy" id="1344003"/>
    <lineage>
        <taxon>Bacteria</taxon>
        <taxon>Bacillati</taxon>
        <taxon>Actinomycetota</taxon>
        <taxon>Actinomycetes</taxon>
        <taxon>Mycobacteriales</taxon>
        <taxon>Nocardiaceae</taxon>
        <taxon>Williamsia</taxon>
    </lineage>
</organism>
<dbReference type="InterPro" id="IPR041492">
    <property type="entry name" value="HAD_2"/>
</dbReference>
<dbReference type="InterPro" id="IPR006439">
    <property type="entry name" value="HAD-SF_hydro_IA"/>
</dbReference>
<evidence type="ECO:0000313" key="2">
    <source>
        <dbReference type="Proteomes" id="UP000186218"/>
    </source>
</evidence>
<dbReference type="InterPro" id="IPR023198">
    <property type="entry name" value="PGP-like_dom2"/>
</dbReference>
<dbReference type="Proteomes" id="UP000186218">
    <property type="component" value="Unassembled WGS sequence"/>
</dbReference>
<dbReference type="Gene3D" id="3.40.50.1000">
    <property type="entry name" value="HAD superfamily/HAD-like"/>
    <property type="match status" value="1"/>
</dbReference>
<evidence type="ECO:0000313" key="1">
    <source>
        <dbReference type="EMBL" id="SIR76239.1"/>
    </source>
</evidence>
<dbReference type="AlphaFoldDB" id="A0A1N7DK47"/>
<dbReference type="InterPro" id="IPR036412">
    <property type="entry name" value="HAD-like_sf"/>
</dbReference>